<proteinExistence type="predicted"/>
<keyword evidence="1" id="KW-0732">Signal</keyword>
<evidence type="ECO:0000313" key="2">
    <source>
        <dbReference type="EMBL" id="MBF6355641.1"/>
    </source>
</evidence>
<name>A0ABS0DAZ5_9NOCA</name>
<organism evidence="2 3">
    <name type="scientific">Nocardia higoensis</name>
    <dbReference type="NCBI Taxonomy" id="228599"/>
    <lineage>
        <taxon>Bacteria</taxon>
        <taxon>Bacillati</taxon>
        <taxon>Actinomycetota</taxon>
        <taxon>Actinomycetes</taxon>
        <taxon>Mycobacteriales</taxon>
        <taxon>Nocardiaceae</taxon>
        <taxon>Nocardia</taxon>
    </lineage>
</organism>
<reference evidence="2 3" key="1">
    <citation type="submission" date="2020-10" db="EMBL/GenBank/DDBJ databases">
        <title>Identification of Nocardia species via Next-generation sequencing and recognition of intraspecies genetic diversity.</title>
        <authorList>
            <person name="Li P."/>
            <person name="Li P."/>
            <person name="Lu B."/>
        </authorList>
    </citation>
    <scope>NUCLEOTIDE SEQUENCE [LARGE SCALE GENOMIC DNA]</scope>
    <source>
        <strain evidence="2 3">BJ06-0143</strain>
    </source>
</reference>
<sequence>MRTLMTGPGKQAAVGRARRALALCSMLAAVSAAAGCGQTIEGSAHPAGGSQEINTNFDKLMRECDVVEPAKIGEALGGAQYVTGSFNGAVCMWDVEDAPGGLAMVTLNWYEIGSLNNEKATADKLGYSHETVTVQGTRALQMRRPNDPDSCGVTASAADTGVVGWWVNYRAGSAHPDPCAAAKTLLELTLNLAR</sequence>
<accession>A0ABS0DAZ5</accession>
<gene>
    <name evidence="2" type="ORF">IU449_13985</name>
</gene>
<feature type="signal peptide" evidence="1">
    <location>
        <begin position="1"/>
        <end position="34"/>
    </location>
</feature>
<dbReference type="InterPro" id="IPR024520">
    <property type="entry name" value="DUF3558"/>
</dbReference>
<protein>
    <submittedName>
        <fullName evidence="2">DUF3558 domain-containing protein</fullName>
    </submittedName>
</protein>
<dbReference type="Proteomes" id="UP000707731">
    <property type="component" value="Unassembled WGS sequence"/>
</dbReference>
<evidence type="ECO:0000313" key="3">
    <source>
        <dbReference type="Proteomes" id="UP000707731"/>
    </source>
</evidence>
<evidence type="ECO:0000256" key="1">
    <source>
        <dbReference type="SAM" id="SignalP"/>
    </source>
</evidence>
<dbReference type="EMBL" id="JADLQN010000001">
    <property type="protein sequence ID" value="MBF6355641.1"/>
    <property type="molecule type" value="Genomic_DNA"/>
</dbReference>
<dbReference type="Pfam" id="PF12079">
    <property type="entry name" value="DUF3558"/>
    <property type="match status" value="1"/>
</dbReference>
<comment type="caution">
    <text evidence="2">The sequence shown here is derived from an EMBL/GenBank/DDBJ whole genome shotgun (WGS) entry which is preliminary data.</text>
</comment>
<keyword evidence="3" id="KW-1185">Reference proteome</keyword>
<feature type="chain" id="PRO_5045210093" evidence="1">
    <location>
        <begin position="35"/>
        <end position="194"/>
    </location>
</feature>